<evidence type="ECO:0000259" key="11">
    <source>
        <dbReference type="Pfam" id="PF14522"/>
    </source>
</evidence>
<dbReference type="InterPro" id="IPR051829">
    <property type="entry name" value="Multiheme_Cytochr_ET"/>
</dbReference>
<keyword evidence="5" id="KW-0479">Metal-binding</keyword>
<dbReference type="InterPro" id="IPR029467">
    <property type="entry name" value="Cyt_c7-like"/>
</dbReference>
<dbReference type="Pfam" id="PF14537">
    <property type="entry name" value="Cytochrom_c3_2"/>
    <property type="match status" value="1"/>
</dbReference>
<reference evidence="13 14" key="1">
    <citation type="submission" date="2018-08" db="EMBL/GenBank/DDBJ databases">
        <title>Parvularcula sp. SM1705, isolated from surface water of the South Sea China.</title>
        <authorList>
            <person name="Sun L."/>
        </authorList>
    </citation>
    <scope>NUCLEOTIDE SEQUENCE [LARGE SCALE GENOMIC DNA]</scope>
    <source>
        <strain evidence="13 14">SM1705</strain>
    </source>
</reference>
<evidence type="ECO:0000256" key="7">
    <source>
        <dbReference type="ARBA" id="ARBA00022982"/>
    </source>
</evidence>
<dbReference type="Gene3D" id="3.90.10.10">
    <property type="entry name" value="Cytochrome C3"/>
    <property type="match status" value="2"/>
</dbReference>
<dbReference type="PANTHER" id="PTHR35038">
    <property type="entry name" value="DISSIMILATORY SULFITE REDUCTASE SIRA"/>
    <property type="match status" value="1"/>
</dbReference>
<keyword evidence="3" id="KW-0813">Transport</keyword>
<dbReference type="Gene3D" id="2.60.200.20">
    <property type="match status" value="1"/>
</dbReference>
<dbReference type="InterPro" id="IPR012286">
    <property type="entry name" value="Tetrahaem_cytochrome"/>
</dbReference>
<dbReference type="RefSeq" id="WP_116392223.1">
    <property type="nucleotide sequence ID" value="NZ_QUQO01000001.1"/>
</dbReference>
<keyword evidence="7" id="KW-0249">Electron transport</keyword>
<keyword evidence="8" id="KW-0408">Iron</keyword>
<dbReference type="Proteomes" id="UP000264589">
    <property type="component" value="Unassembled WGS sequence"/>
</dbReference>
<sequence>MTFIIRQITRRPSGDDIIRDRELPGDEVTVGRATHNEIFLSDLRVGLDHLTIFLSGTRLSVEAEKGHPFTIDGREQSKLTLSQGNTKAIMVGPFQLSFEAAERGVWRISVERVEPEAALEEDQVDEIFTLRGTLLGKRLPSWAGYLGAIFLFLAVPVAWFYGIIPNAADEVVDLDRSWLSGPLSSDHANLAGECQACHQAAFDHVNDYACIECHDELGDHAEPVLLTQAVPDPSGVDGLITQASMFFGKERGQCADCHREHNDDEGLILEASVLCADCHTGLHDRIETDLEDASSFRTSHPNFQAVLIDTPGATLGDEPTFRRVPLGSADVMDNTGLKFPHDLHLETSGGVARQAQTLSAEYGFGDALVCEDCHSLDKDGLLFEQIEMEANCQMCHALDLPDEQYTRELPHGKPTEVIALIRDYYRNRTISDLVMPDGSLRRRPGDDRRVRRQPRPETARVDAMAIAEEQVAQIFAEKGACGTCHVVKQPPAGTVDFDIQPVRLIDKFMIHAEFDHDAHDIGDLTCDSCHEAKFSSLSTDVLLPQIETQAGLPGGGDVEGCRECHGDEKSRAPLTASACLDCHGYHDGTHAPIMRPRVVVDASGSGGELSFNPSRWGRIPEGATIR</sequence>
<evidence type="ECO:0000256" key="8">
    <source>
        <dbReference type="ARBA" id="ARBA00023004"/>
    </source>
</evidence>
<keyword evidence="10" id="KW-1133">Transmembrane helix</keyword>
<comment type="caution">
    <text evidence="13">The sequence shown here is derived from an EMBL/GenBank/DDBJ whole genome shotgun (WGS) entry which is preliminary data.</text>
</comment>
<dbReference type="SUPFAM" id="SSF48695">
    <property type="entry name" value="Multiheme cytochromes"/>
    <property type="match status" value="1"/>
</dbReference>
<feature type="domain" description="Cytochrome c7-like" evidence="11">
    <location>
        <begin position="513"/>
        <end position="583"/>
    </location>
</feature>
<evidence type="ECO:0000256" key="2">
    <source>
        <dbReference type="ARBA" id="ARBA00004196"/>
    </source>
</evidence>
<name>A0A371RJH5_9PROT</name>
<evidence type="ECO:0000256" key="9">
    <source>
        <dbReference type="SAM" id="MobiDB-lite"/>
    </source>
</evidence>
<feature type="domain" description="Tetrahaem cytochrome" evidence="12">
    <location>
        <begin position="187"/>
        <end position="280"/>
    </location>
</feature>
<evidence type="ECO:0000256" key="6">
    <source>
        <dbReference type="ARBA" id="ARBA00022729"/>
    </source>
</evidence>
<organism evidence="13 14">
    <name type="scientific">Parvularcula marina</name>
    <dbReference type="NCBI Taxonomy" id="2292771"/>
    <lineage>
        <taxon>Bacteria</taxon>
        <taxon>Pseudomonadati</taxon>
        <taxon>Pseudomonadota</taxon>
        <taxon>Alphaproteobacteria</taxon>
        <taxon>Parvularculales</taxon>
        <taxon>Parvularculaceae</taxon>
        <taxon>Parvularcula</taxon>
    </lineage>
</organism>
<dbReference type="EMBL" id="QUQO01000001">
    <property type="protein sequence ID" value="RFB05590.1"/>
    <property type="molecule type" value="Genomic_DNA"/>
</dbReference>
<proteinExistence type="predicted"/>
<keyword evidence="14" id="KW-1185">Reference proteome</keyword>
<feature type="compositionally biased region" description="Basic and acidic residues" evidence="9">
    <location>
        <begin position="439"/>
        <end position="458"/>
    </location>
</feature>
<dbReference type="Pfam" id="PF14522">
    <property type="entry name" value="Cytochrome_C7"/>
    <property type="match status" value="1"/>
</dbReference>
<dbReference type="AlphaFoldDB" id="A0A371RJH5"/>
<dbReference type="GO" id="GO:0030313">
    <property type="term" value="C:cell envelope"/>
    <property type="evidence" value="ECO:0007669"/>
    <property type="project" value="UniProtKB-SubCell"/>
</dbReference>
<dbReference type="InterPro" id="IPR036280">
    <property type="entry name" value="Multihaem_cyt_sf"/>
</dbReference>
<evidence type="ECO:0000256" key="1">
    <source>
        <dbReference type="ARBA" id="ARBA00001926"/>
    </source>
</evidence>
<evidence type="ECO:0000256" key="5">
    <source>
        <dbReference type="ARBA" id="ARBA00022723"/>
    </source>
</evidence>
<comment type="subcellular location">
    <subcellularLocation>
        <location evidence="2">Cell envelope</location>
    </subcellularLocation>
</comment>
<gene>
    <name evidence="13" type="ORF">DX908_10130</name>
</gene>
<keyword evidence="10" id="KW-0812">Transmembrane</keyword>
<dbReference type="OrthoDB" id="7387371at2"/>
<evidence type="ECO:0000256" key="4">
    <source>
        <dbReference type="ARBA" id="ARBA00022617"/>
    </source>
</evidence>
<keyword evidence="10" id="KW-0472">Membrane</keyword>
<dbReference type="GO" id="GO:0046872">
    <property type="term" value="F:metal ion binding"/>
    <property type="evidence" value="ECO:0007669"/>
    <property type="project" value="UniProtKB-KW"/>
</dbReference>
<accession>A0A371RJH5</accession>
<evidence type="ECO:0000256" key="3">
    <source>
        <dbReference type="ARBA" id="ARBA00022448"/>
    </source>
</evidence>
<comment type="cofactor">
    <cofactor evidence="1">
        <name>heme c</name>
        <dbReference type="ChEBI" id="CHEBI:61717"/>
    </cofactor>
</comment>
<evidence type="ECO:0000313" key="13">
    <source>
        <dbReference type="EMBL" id="RFB05590.1"/>
    </source>
</evidence>
<dbReference type="GO" id="GO:0016491">
    <property type="term" value="F:oxidoreductase activity"/>
    <property type="evidence" value="ECO:0007669"/>
    <property type="project" value="TreeGrafter"/>
</dbReference>
<evidence type="ECO:0000259" key="12">
    <source>
        <dbReference type="Pfam" id="PF14537"/>
    </source>
</evidence>
<protein>
    <submittedName>
        <fullName evidence="13">Uncharacterized protein</fullName>
    </submittedName>
</protein>
<feature type="region of interest" description="Disordered" evidence="9">
    <location>
        <begin position="436"/>
        <end position="458"/>
    </location>
</feature>
<dbReference type="InParanoid" id="A0A371RJH5"/>
<evidence type="ECO:0000313" key="14">
    <source>
        <dbReference type="Proteomes" id="UP000264589"/>
    </source>
</evidence>
<keyword evidence="6" id="KW-0732">Signal</keyword>
<dbReference type="CDD" id="cd08168">
    <property type="entry name" value="Cytochrom_C3"/>
    <property type="match status" value="2"/>
</dbReference>
<evidence type="ECO:0000256" key="10">
    <source>
        <dbReference type="SAM" id="Phobius"/>
    </source>
</evidence>
<keyword evidence="4" id="KW-0349">Heme</keyword>
<dbReference type="PANTHER" id="PTHR35038:SF5">
    <property type="entry name" value="CYTOCHROME C-TYPE PROTEIN NRFB"/>
    <property type="match status" value="1"/>
</dbReference>
<feature type="transmembrane region" description="Helical" evidence="10">
    <location>
        <begin position="142"/>
        <end position="164"/>
    </location>
</feature>